<dbReference type="GO" id="GO:0016787">
    <property type="term" value="F:hydrolase activity"/>
    <property type="evidence" value="ECO:0007669"/>
    <property type="project" value="UniProtKB-KW"/>
</dbReference>
<dbReference type="CDD" id="cd16833">
    <property type="entry name" value="YfiH"/>
    <property type="match status" value="1"/>
</dbReference>
<keyword evidence="8" id="KW-0862">Zinc</keyword>
<keyword evidence="6" id="KW-0479">Metal-binding</keyword>
<dbReference type="GO" id="GO:0017061">
    <property type="term" value="F:S-methyl-5-thioadenosine phosphorylase activity"/>
    <property type="evidence" value="ECO:0007669"/>
    <property type="project" value="UniProtKB-EC"/>
</dbReference>
<accession>A0A9D1HIL4</accession>
<evidence type="ECO:0000256" key="4">
    <source>
        <dbReference type="ARBA" id="ARBA00007353"/>
    </source>
</evidence>
<name>A0A9D1HIL4_9FIRM</name>
<proteinExistence type="inferred from homology"/>
<dbReference type="PANTHER" id="PTHR30616">
    <property type="entry name" value="UNCHARACTERIZED PROTEIN YFIH"/>
    <property type="match status" value="1"/>
</dbReference>
<protein>
    <recommendedName>
        <fullName evidence="12">Purine nucleoside phosphorylase</fullName>
    </recommendedName>
</protein>
<comment type="catalytic activity">
    <reaction evidence="10">
        <text>adenosine + phosphate = alpha-D-ribose 1-phosphate + adenine</text>
        <dbReference type="Rhea" id="RHEA:27642"/>
        <dbReference type="ChEBI" id="CHEBI:16335"/>
        <dbReference type="ChEBI" id="CHEBI:16708"/>
        <dbReference type="ChEBI" id="CHEBI:43474"/>
        <dbReference type="ChEBI" id="CHEBI:57720"/>
        <dbReference type="EC" id="2.4.2.1"/>
    </reaction>
    <physiologicalReaction direction="left-to-right" evidence="10">
        <dbReference type="Rhea" id="RHEA:27643"/>
    </physiologicalReaction>
</comment>
<comment type="cofactor">
    <cofactor evidence="2">
        <name>Zn(2+)</name>
        <dbReference type="ChEBI" id="CHEBI:29105"/>
    </cofactor>
</comment>
<dbReference type="InterPro" id="IPR011324">
    <property type="entry name" value="Cytotoxic_necrot_fac-like_cat"/>
</dbReference>
<evidence type="ECO:0000256" key="3">
    <source>
        <dbReference type="ARBA" id="ARBA00003215"/>
    </source>
</evidence>
<dbReference type="PANTHER" id="PTHR30616:SF2">
    <property type="entry name" value="PURINE NUCLEOSIDE PHOSPHORYLASE LACC1"/>
    <property type="match status" value="1"/>
</dbReference>
<evidence type="ECO:0000256" key="12">
    <source>
        <dbReference type="RuleBase" id="RU361274"/>
    </source>
</evidence>
<comment type="catalytic activity">
    <reaction evidence="9">
        <text>adenosine + H2O + H(+) = inosine + NH4(+)</text>
        <dbReference type="Rhea" id="RHEA:24408"/>
        <dbReference type="ChEBI" id="CHEBI:15377"/>
        <dbReference type="ChEBI" id="CHEBI:15378"/>
        <dbReference type="ChEBI" id="CHEBI:16335"/>
        <dbReference type="ChEBI" id="CHEBI:17596"/>
        <dbReference type="ChEBI" id="CHEBI:28938"/>
        <dbReference type="EC" id="3.5.4.4"/>
    </reaction>
    <physiologicalReaction direction="left-to-right" evidence="9">
        <dbReference type="Rhea" id="RHEA:24409"/>
    </physiologicalReaction>
</comment>
<evidence type="ECO:0000256" key="11">
    <source>
        <dbReference type="ARBA" id="ARBA00049893"/>
    </source>
</evidence>
<gene>
    <name evidence="13" type="primary">pgeF</name>
    <name evidence="13" type="ORF">IAB63_06370</name>
</gene>
<comment type="catalytic activity">
    <reaction evidence="1">
        <text>inosine + phosphate = alpha-D-ribose 1-phosphate + hypoxanthine</text>
        <dbReference type="Rhea" id="RHEA:27646"/>
        <dbReference type="ChEBI" id="CHEBI:17368"/>
        <dbReference type="ChEBI" id="CHEBI:17596"/>
        <dbReference type="ChEBI" id="CHEBI:43474"/>
        <dbReference type="ChEBI" id="CHEBI:57720"/>
        <dbReference type="EC" id="2.4.2.1"/>
    </reaction>
    <physiologicalReaction direction="left-to-right" evidence="1">
        <dbReference type="Rhea" id="RHEA:27647"/>
    </physiologicalReaction>
</comment>
<sequence>MKDRLNRNEKMTWISFPALEATGCVYHGFSTREGGVSRGIYNTMNLSYTRGDKKADVDENFRRFCEAIHIDPASLVLTQQTHTTHVIRVTEKDKGNGITRPQQYHDVDGLVTDVPGVALITHHADCVPLFFVDPVHKAIGLSHSGWRGTAGKMGAVTVEKMRKEFGSRPEELVAAIGPSICRKCYEVSEDVYRAFSESFLPEDVSAVFDRKGNGKYQLDLWEANRRILIRAGVREENISVTGYCTHCHPDLLWSHRTLGKDRGSLAAFLCLKEEGLGQETGGQ</sequence>
<evidence type="ECO:0000256" key="6">
    <source>
        <dbReference type="ARBA" id="ARBA00022723"/>
    </source>
</evidence>
<dbReference type="EMBL" id="DVLT01000042">
    <property type="protein sequence ID" value="HIU02862.1"/>
    <property type="molecule type" value="Genomic_DNA"/>
</dbReference>
<evidence type="ECO:0000256" key="8">
    <source>
        <dbReference type="ARBA" id="ARBA00022833"/>
    </source>
</evidence>
<evidence type="ECO:0000256" key="7">
    <source>
        <dbReference type="ARBA" id="ARBA00022801"/>
    </source>
</evidence>
<comment type="caution">
    <text evidence="13">The sequence shown here is derived from an EMBL/GenBank/DDBJ whole genome shotgun (WGS) entry which is preliminary data.</text>
</comment>
<evidence type="ECO:0000313" key="14">
    <source>
        <dbReference type="Proteomes" id="UP000824164"/>
    </source>
</evidence>
<dbReference type="Gene3D" id="3.60.140.10">
    <property type="entry name" value="CNF1/YfiH-like putative cysteine hydrolases"/>
    <property type="match status" value="1"/>
</dbReference>
<evidence type="ECO:0000313" key="13">
    <source>
        <dbReference type="EMBL" id="HIU02862.1"/>
    </source>
</evidence>
<dbReference type="Pfam" id="PF02578">
    <property type="entry name" value="Cu-oxidase_4"/>
    <property type="match status" value="1"/>
</dbReference>
<dbReference type="Proteomes" id="UP000824164">
    <property type="component" value="Unassembled WGS sequence"/>
</dbReference>
<dbReference type="AlphaFoldDB" id="A0A9D1HIL4"/>
<dbReference type="InterPro" id="IPR003730">
    <property type="entry name" value="Cu_polyphenol_OxRdtase"/>
</dbReference>
<dbReference type="SUPFAM" id="SSF64438">
    <property type="entry name" value="CNF1/YfiH-like putative cysteine hydrolases"/>
    <property type="match status" value="1"/>
</dbReference>
<dbReference type="InterPro" id="IPR038371">
    <property type="entry name" value="Cu_polyphenol_OxRdtase_sf"/>
</dbReference>
<comment type="function">
    <text evidence="3">Purine nucleoside enzyme that catalyzes the phosphorolysis of adenosine and inosine nucleosides, yielding D-ribose 1-phosphate and the respective free bases, adenine and hypoxanthine. Also catalyzes the phosphorolysis of S-methyl-5'-thioadenosine into adenine and S-methyl-5-thio-alpha-D-ribose 1-phosphate. Also has adenosine deaminase activity.</text>
</comment>
<comment type="catalytic activity">
    <reaction evidence="11">
        <text>S-methyl-5'-thioadenosine + phosphate = 5-(methylsulfanyl)-alpha-D-ribose 1-phosphate + adenine</text>
        <dbReference type="Rhea" id="RHEA:11852"/>
        <dbReference type="ChEBI" id="CHEBI:16708"/>
        <dbReference type="ChEBI" id="CHEBI:17509"/>
        <dbReference type="ChEBI" id="CHEBI:43474"/>
        <dbReference type="ChEBI" id="CHEBI:58533"/>
        <dbReference type="EC" id="2.4.2.28"/>
    </reaction>
    <physiologicalReaction direction="left-to-right" evidence="11">
        <dbReference type="Rhea" id="RHEA:11853"/>
    </physiologicalReaction>
</comment>
<dbReference type="GO" id="GO:0005507">
    <property type="term" value="F:copper ion binding"/>
    <property type="evidence" value="ECO:0007669"/>
    <property type="project" value="TreeGrafter"/>
</dbReference>
<evidence type="ECO:0000256" key="9">
    <source>
        <dbReference type="ARBA" id="ARBA00047989"/>
    </source>
</evidence>
<reference evidence="13" key="1">
    <citation type="submission" date="2020-10" db="EMBL/GenBank/DDBJ databases">
        <authorList>
            <person name="Gilroy R."/>
        </authorList>
    </citation>
    <scope>NUCLEOTIDE SEQUENCE</scope>
    <source>
        <strain evidence="13">CHK187-14744</strain>
    </source>
</reference>
<comment type="similarity">
    <text evidence="4 12">Belongs to the purine nucleoside phosphorylase YfiH/LACC1 family.</text>
</comment>
<reference evidence="13" key="2">
    <citation type="journal article" date="2021" name="PeerJ">
        <title>Extensive microbial diversity within the chicken gut microbiome revealed by metagenomics and culture.</title>
        <authorList>
            <person name="Gilroy R."/>
            <person name="Ravi A."/>
            <person name="Getino M."/>
            <person name="Pursley I."/>
            <person name="Horton D.L."/>
            <person name="Alikhan N.F."/>
            <person name="Baker D."/>
            <person name="Gharbi K."/>
            <person name="Hall N."/>
            <person name="Watson M."/>
            <person name="Adriaenssens E.M."/>
            <person name="Foster-Nyarko E."/>
            <person name="Jarju S."/>
            <person name="Secka A."/>
            <person name="Antonio M."/>
            <person name="Oren A."/>
            <person name="Chaudhuri R.R."/>
            <person name="La Ragione R."/>
            <person name="Hildebrand F."/>
            <person name="Pallen M.J."/>
        </authorList>
    </citation>
    <scope>NUCLEOTIDE SEQUENCE</scope>
    <source>
        <strain evidence="13">CHK187-14744</strain>
    </source>
</reference>
<evidence type="ECO:0000256" key="2">
    <source>
        <dbReference type="ARBA" id="ARBA00001947"/>
    </source>
</evidence>
<evidence type="ECO:0000256" key="1">
    <source>
        <dbReference type="ARBA" id="ARBA00000553"/>
    </source>
</evidence>
<evidence type="ECO:0000256" key="10">
    <source>
        <dbReference type="ARBA" id="ARBA00048968"/>
    </source>
</evidence>
<organism evidence="13 14">
    <name type="scientific">Candidatus Onthocola gallistercoris</name>
    <dbReference type="NCBI Taxonomy" id="2840876"/>
    <lineage>
        <taxon>Bacteria</taxon>
        <taxon>Bacillati</taxon>
        <taxon>Bacillota</taxon>
        <taxon>Bacilli</taxon>
        <taxon>Candidatus Onthocola</taxon>
    </lineage>
</organism>
<keyword evidence="5" id="KW-0808">Transferase</keyword>
<keyword evidence="7" id="KW-0378">Hydrolase</keyword>
<dbReference type="NCBIfam" id="TIGR00726">
    <property type="entry name" value="peptidoglycan editing factor PgeF"/>
    <property type="match status" value="1"/>
</dbReference>
<evidence type="ECO:0000256" key="5">
    <source>
        <dbReference type="ARBA" id="ARBA00022679"/>
    </source>
</evidence>